<sequence length="234" mass="26643">MHPLYIFSAISFILSCAGCQYPNSNSLEEHGNKKSPTSYNEENATLLVKNVILAREKIEPNEKMLSFKVGSADLNNDGHLELLILMQTPYFCGTGGCSTYLFDDSGSLLHTMTVTKEPILLSRRENEGWKTFYVWSAGKLREMVFENGSYPSNPLLEKGYNRNAELKAARYAVKTSEIYQQDGYELEFVQPSELLQDVHQYQFSFRHYGDPLSLYIMTVDMVTGSRQIENRATD</sequence>
<dbReference type="Proteomes" id="UP001139488">
    <property type="component" value="Unassembled WGS sequence"/>
</dbReference>
<keyword evidence="2" id="KW-1185">Reference proteome</keyword>
<organism evidence="1 2">
    <name type="scientific">Vibrio gelatinilyticus</name>
    <dbReference type="NCBI Taxonomy" id="2893468"/>
    <lineage>
        <taxon>Bacteria</taxon>
        <taxon>Pseudomonadati</taxon>
        <taxon>Pseudomonadota</taxon>
        <taxon>Gammaproteobacteria</taxon>
        <taxon>Vibrionales</taxon>
        <taxon>Vibrionaceae</taxon>
        <taxon>Vibrio</taxon>
    </lineage>
</organism>
<comment type="caution">
    <text evidence="1">The sequence shown here is derived from an EMBL/GenBank/DDBJ whole genome shotgun (WGS) entry which is preliminary data.</text>
</comment>
<dbReference type="AlphaFoldDB" id="A0A9X2AUU3"/>
<gene>
    <name evidence="1" type="ORF">LNL84_05335</name>
</gene>
<name>A0A9X2AUU3_9VIBR</name>
<dbReference type="RefSeq" id="WP_244355694.1">
    <property type="nucleotide sequence ID" value="NZ_JAJNNZ010000003.1"/>
</dbReference>
<accession>A0A9X2AUU3</accession>
<proteinExistence type="predicted"/>
<dbReference type="EMBL" id="JAJNNZ010000003">
    <property type="protein sequence ID" value="MCJ2376254.1"/>
    <property type="molecule type" value="Genomic_DNA"/>
</dbReference>
<evidence type="ECO:0000313" key="2">
    <source>
        <dbReference type="Proteomes" id="UP001139488"/>
    </source>
</evidence>
<evidence type="ECO:0000313" key="1">
    <source>
        <dbReference type="EMBL" id="MCJ2376254.1"/>
    </source>
</evidence>
<protein>
    <submittedName>
        <fullName evidence="1">Uncharacterized protein</fullName>
    </submittedName>
</protein>
<reference evidence="1" key="1">
    <citation type="submission" date="2021-11" db="EMBL/GenBank/DDBJ databases">
        <title>Vibrio ZSDE26 sp. nov. and Vibrio ZSDZ34 sp. nov., isolated from coastal seawater in Qingdao.</title>
        <authorList>
            <person name="Zhang P."/>
        </authorList>
    </citation>
    <scope>NUCLEOTIDE SEQUENCE</scope>
    <source>
        <strain evidence="1">ZSDZ34</strain>
    </source>
</reference>